<organism evidence="1 2">
    <name type="scientific">Gymnopus androsaceus JB14</name>
    <dbReference type="NCBI Taxonomy" id="1447944"/>
    <lineage>
        <taxon>Eukaryota</taxon>
        <taxon>Fungi</taxon>
        <taxon>Dikarya</taxon>
        <taxon>Basidiomycota</taxon>
        <taxon>Agaricomycotina</taxon>
        <taxon>Agaricomycetes</taxon>
        <taxon>Agaricomycetidae</taxon>
        <taxon>Agaricales</taxon>
        <taxon>Marasmiineae</taxon>
        <taxon>Omphalotaceae</taxon>
        <taxon>Gymnopus</taxon>
    </lineage>
</organism>
<accession>A0A6A4GH14</accession>
<name>A0A6A4GH14_9AGAR</name>
<dbReference type="Proteomes" id="UP000799118">
    <property type="component" value="Unassembled WGS sequence"/>
</dbReference>
<protein>
    <submittedName>
        <fullName evidence="1">Uncharacterized protein</fullName>
    </submittedName>
</protein>
<sequence>MWPHFTPTTVPAPEALWARLSSSAETSFHHLNDAERALLHKNLVKQMSYNSARHVGDVHRALCAPLSDGGLKILSAQLAKINIDALKYVCVDLNCLPRGKLGRLVLVQALIDWRKDKPTEPLPRAPIDSSAVLHRLHKAIREIIHPSWIKKPPHDVGLPRAGTLKAEHWKTLFAIFIPLALLSLWQPGSPISAQNAAQMGPALDTTMHLTCASIAMHKLNLTGAERERFRHLYRQHIFGLKANFPGFELPTHHLGFHIYDFMDQFGSTQNWSCYRGERLIGKLRRIPINHKIGEFEGTLLQSFHKGSAFRRWLMRPDCPRILKTCRNLLDKAFGYVSSGNDDDDGDDSETDSQEEWFHSYARTPTDLIPELGISTNALFLPRIEALFGYYTVPGAPGKGNSYVCFYPHGDTTSGWVAGRIHYIFKKDATIKLALRRNLSLAQEEDPFSVFWNDGFESKLVSTAFSEELEVVEPQWILGHTAMWELNAEVAVVLAIPKIAGEPVKPWHQPIVKFQDMIKELQNGGEADSERDEEDVVESAPVLYNMILETGPPIAEQSNAKARPRALQSSLPASLTSQAMTFRIIHFDLFIHK</sequence>
<dbReference type="OrthoDB" id="3247418at2759"/>
<reference evidence="1" key="1">
    <citation type="journal article" date="2019" name="Environ. Microbiol.">
        <title>Fungal ecological strategies reflected in gene transcription - a case study of two litter decomposers.</title>
        <authorList>
            <person name="Barbi F."/>
            <person name="Kohler A."/>
            <person name="Barry K."/>
            <person name="Baskaran P."/>
            <person name="Daum C."/>
            <person name="Fauchery L."/>
            <person name="Ihrmark K."/>
            <person name="Kuo A."/>
            <person name="LaButti K."/>
            <person name="Lipzen A."/>
            <person name="Morin E."/>
            <person name="Grigoriev I.V."/>
            <person name="Henrissat B."/>
            <person name="Lindahl B."/>
            <person name="Martin F."/>
        </authorList>
    </citation>
    <scope>NUCLEOTIDE SEQUENCE</scope>
    <source>
        <strain evidence="1">JB14</strain>
    </source>
</reference>
<keyword evidence="2" id="KW-1185">Reference proteome</keyword>
<evidence type="ECO:0000313" key="2">
    <source>
        <dbReference type="Proteomes" id="UP000799118"/>
    </source>
</evidence>
<proteinExistence type="predicted"/>
<dbReference type="AlphaFoldDB" id="A0A6A4GH14"/>
<dbReference type="EMBL" id="ML770061">
    <property type="protein sequence ID" value="KAE9384912.1"/>
    <property type="molecule type" value="Genomic_DNA"/>
</dbReference>
<evidence type="ECO:0000313" key="1">
    <source>
        <dbReference type="EMBL" id="KAE9384912.1"/>
    </source>
</evidence>
<gene>
    <name evidence="1" type="ORF">BT96DRAFT_1026753</name>
</gene>